<accession>A0ABW0ETK7</accession>
<gene>
    <name evidence="2" type="ORF">ACFPM7_21230</name>
</gene>
<sequence>MTIRPRGMLACALLALGLAGLTGCSGADATDAPPAQQAASVTIRDAWVKSADSGMSAAFGVLVNSGPTDVTVVSSNSESSPMIELHETVENDSGQMVMREKDGGFVIPAGGEYALAPGGNHIMLMDLAKPVKAGDTVAFTVTFADGSTYGFDAPAKDYTGANEQYEHGEHG</sequence>
<proteinExistence type="predicted"/>
<name>A0ABW0ETK7_9PSEU</name>
<comment type="caution">
    <text evidence="2">The sequence shown here is derived from an EMBL/GenBank/DDBJ whole genome shotgun (WGS) entry which is preliminary data.</text>
</comment>
<protein>
    <submittedName>
        <fullName evidence="2">Copper chaperone PCu(A)C</fullName>
    </submittedName>
</protein>
<dbReference type="InterPro" id="IPR007410">
    <property type="entry name" value="LpqE-like"/>
</dbReference>
<keyword evidence="3" id="KW-1185">Reference proteome</keyword>
<dbReference type="InterPro" id="IPR036182">
    <property type="entry name" value="PCuAC_sf"/>
</dbReference>
<evidence type="ECO:0000256" key="1">
    <source>
        <dbReference type="SAM" id="SignalP"/>
    </source>
</evidence>
<dbReference type="PANTHER" id="PTHR36302">
    <property type="entry name" value="BLR7088 PROTEIN"/>
    <property type="match status" value="1"/>
</dbReference>
<dbReference type="RefSeq" id="WP_378249429.1">
    <property type="nucleotide sequence ID" value="NZ_JBHSKF010000011.1"/>
</dbReference>
<organism evidence="2 3">
    <name type="scientific">Actinokineospora guangxiensis</name>
    <dbReference type="NCBI Taxonomy" id="1490288"/>
    <lineage>
        <taxon>Bacteria</taxon>
        <taxon>Bacillati</taxon>
        <taxon>Actinomycetota</taxon>
        <taxon>Actinomycetes</taxon>
        <taxon>Pseudonocardiales</taxon>
        <taxon>Pseudonocardiaceae</taxon>
        <taxon>Actinokineospora</taxon>
    </lineage>
</organism>
<evidence type="ECO:0000313" key="2">
    <source>
        <dbReference type="EMBL" id="MFC5289585.1"/>
    </source>
</evidence>
<dbReference type="Proteomes" id="UP001596157">
    <property type="component" value="Unassembled WGS sequence"/>
</dbReference>
<dbReference type="Pfam" id="PF04314">
    <property type="entry name" value="PCuAC"/>
    <property type="match status" value="1"/>
</dbReference>
<keyword evidence="1" id="KW-0732">Signal</keyword>
<reference evidence="3" key="1">
    <citation type="journal article" date="2019" name="Int. J. Syst. Evol. Microbiol.">
        <title>The Global Catalogue of Microorganisms (GCM) 10K type strain sequencing project: providing services to taxonomists for standard genome sequencing and annotation.</title>
        <authorList>
            <consortium name="The Broad Institute Genomics Platform"/>
            <consortium name="The Broad Institute Genome Sequencing Center for Infectious Disease"/>
            <person name="Wu L."/>
            <person name="Ma J."/>
        </authorList>
    </citation>
    <scope>NUCLEOTIDE SEQUENCE [LARGE SCALE GENOMIC DNA]</scope>
    <source>
        <strain evidence="3">CCUG 59778</strain>
    </source>
</reference>
<evidence type="ECO:0000313" key="3">
    <source>
        <dbReference type="Proteomes" id="UP001596157"/>
    </source>
</evidence>
<dbReference type="Gene3D" id="2.60.40.1890">
    <property type="entry name" value="PCu(A)C copper chaperone"/>
    <property type="match status" value="1"/>
</dbReference>
<dbReference type="SUPFAM" id="SSF110087">
    <property type="entry name" value="DR1885-like metal-binding protein"/>
    <property type="match status" value="1"/>
</dbReference>
<feature type="chain" id="PRO_5046792339" evidence="1">
    <location>
        <begin position="30"/>
        <end position="171"/>
    </location>
</feature>
<dbReference type="InterPro" id="IPR058248">
    <property type="entry name" value="Lxx211020-like"/>
</dbReference>
<feature type="signal peptide" evidence="1">
    <location>
        <begin position="1"/>
        <end position="29"/>
    </location>
</feature>
<dbReference type="PANTHER" id="PTHR36302:SF1">
    <property type="entry name" value="COPPER CHAPERONE PCU(A)C"/>
    <property type="match status" value="1"/>
</dbReference>
<dbReference type="EMBL" id="JBHSKF010000011">
    <property type="protein sequence ID" value="MFC5289585.1"/>
    <property type="molecule type" value="Genomic_DNA"/>
</dbReference>
<dbReference type="PROSITE" id="PS51257">
    <property type="entry name" value="PROKAR_LIPOPROTEIN"/>
    <property type="match status" value="1"/>
</dbReference>